<protein>
    <submittedName>
        <fullName evidence="6">RNA polymerase subunit sigma</fullName>
    </submittedName>
</protein>
<dbReference type="GO" id="GO:0003677">
    <property type="term" value="F:DNA binding"/>
    <property type="evidence" value="ECO:0007669"/>
    <property type="project" value="InterPro"/>
</dbReference>
<reference evidence="6" key="1">
    <citation type="submission" date="2021-01" db="EMBL/GenBank/DDBJ databases">
        <title>Paracoccus amoyensis sp. nov., isolated from the surface seawater along the coast of Xiamen Island, China.</title>
        <authorList>
            <person name="Lyu L."/>
        </authorList>
    </citation>
    <scope>NUCLEOTIDE SEQUENCE</scope>
    <source>
        <strain evidence="6">MJ17</strain>
    </source>
</reference>
<dbReference type="Pfam" id="PF08281">
    <property type="entry name" value="Sigma70_r4_2"/>
    <property type="match status" value="1"/>
</dbReference>
<organism evidence="6 7">
    <name type="scientific">Paracoccus caeni</name>
    <dbReference type="NCBI Taxonomy" id="657651"/>
    <lineage>
        <taxon>Bacteria</taxon>
        <taxon>Pseudomonadati</taxon>
        <taxon>Pseudomonadota</taxon>
        <taxon>Alphaproteobacteria</taxon>
        <taxon>Rhodobacterales</taxon>
        <taxon>Paracoccaceae</taxon>
        <taxon>Paracoccus</taxon>
    </lineage>
</organism>
<comment type="similarity">
    <text evidence="1">Belongs to the sigma-70 factor family. ECF subfamily.</text>
</comment>
<evidence type="ECO:0000256" key="4">
    <source>
        <dbReference type="ARBA" id="ARBA00023163"/>
    </source>
</evidence>
<dbReference type="GO" id="GO:0006352">
    <property type="term" value="P:DNA-templated transcription initiation"/>
    <property type="evidence" value="ECO:0007669"/>
    <property type="project" value="InterPro"/>
</dbReference>
<comment type="caution">
    <text evidence="6">The sequence shown here is derived from an EMBL/GenBank/DDBJ whole genome shotgun (WGS) entry which is preliminary data.</text>
</comment>
<dbReference type="Gene3D" id="1.10.1740.10">
    <property type="match status" value="1"/>
</dbReference>
<dbReference type="InterPro" id="IPR013325">
    <property type="entry name" value="RNA_pol_sigma_r2"/>
</dbReference>
<evidence type="ECO:0000256" key="1">
    <source>
        <dbReference type="ARBA" id="ARBA00010641"/>
    </source>
</evidence>
<evidence type="ECO:0000313" key="7">
    <source>
        <dbReference type="Proteomes" id="UP000640485"/>
    </source>
</evidence>
<accession>A0A934S9U1</accession>
<name>A0A934S9U1_9RHOB</name>
<evidence type="ECO:0000313" key="6">
    <source>
        <dbReference type="EMBL" id="MBK4214806.1"/>
    </source>
</evidence>
<gene>
    <name evidence="6" type="ORF">JJJ17_02580</name>
</gene>
<dbReference type="PANTHER" id="PTHR43133">
    <property type="entry name" value="RNA POLYMERASE ECF-TYPE SIGMA FACTO"/>
    <property type="match status" value="1"/>
</dbReference>
<keyword evidence="3" id="KW-0731">Sigma factor</keyword>
<dbReference type="SUPFAM" id="SSF88946">
    <property type="entry name" value="Sigma2 domain of RNA polymerase sigma factors"/>
    <property type="match status" value="1"/>
</dbReference>
<evidence type="ECO:0000256" key="3">
    <source>
        <dbReference type="ARBA" id="ARBA00023082"/>
    </source>
</evidence>
<evidence type="ECO:0000256" key="2">
    <source>
        <dbReference type="ARBA" id="ARBA00023015"/>
    </source>
</evidence>
<dbReference type="InterPro" id="IPR039425">
    <property type="entry name" value="RNA_pol_sigma-70-like"/>
</dbReference>
<keyword evidence="4" id="KW-0804">Transcription</keyword>
<dbReference type="Proteomes" id="UP000640485">
    <property type="component" value="Unassembled WGS sequence"/>
</dbReference>
<keyword evidence="2" id="KW-0805">Transcription regulation</keyword>
<dbReference type="GO" id="GO:0016987">
    <property type="term" value="F:sigma factor activity"/>
    <property type="evidence" value="ECO:0007669"/>
    <property type="project" value="UniProtKB-KW"/>
</dbReference>
<evidence type="ECO:0000259" key="5">
    <source>
        <dbReference type="Pfam" id="PF08281"/>
    </source>
</evidence>
<dbReference type="AlphaFoldDB" id="A0A934S9U1"/>
<dbReference type="InterPro" id="IPR036388">
    <property type="entry name" value="WH-like_DNA-bd_sf"/>
</dbReference>
<keyword evidence="7" id="KW-1185">Reference proteome</keyword>
<dbReference type="PANTHER" id="PTHR43133:SF62">
    <property type="entry name" value="RNA POLYMERASE SIGMA FACTOR SIGZ"/>
    <property type="match status" value="1"/>
</dbReference>
<dbReference type="InterPro" id="IPR013324">
    <property type="entry name" value="RNA_pol_sigma_r3/r4-like"/>
</dbReference>
<dbReference type="SUPFAM" id="SSF88659">
    <property type="entry name" value="Sigma3 and sigma4 domains of RNA polymerase sigma factors"/>
    <property type="match status" value="1"/>
</dbReference>
<dbReference type="Gene3D" id="1.10.10.10">
    <property type="entry name" value="Winged helix-like DNA-binding domain superfamily/Winged helix DNA-binding domain"/>
    <property type="match status" value="1"/>
</dbReference>
<dbReference type="InterPro" id="IPR013249">
    <property type="entry name" value="RNA_pol_sigma70_r4_t2"/>
</dbReference>
<proteinExistence type="inferred from homology"/>
<feature type="domain" description="RNA polymerase sigma factor 70 region 4 type 2" evidence="5">
    <location>
        <begin position="81"/>
        <end position="131"/>
    </location>
</feature>
<sequence length="137" mass="15002">MAILKDRPEAEDALHDIYVTVWKDAQGATRDGLRPMTWLIALAREKAVARLRGRARPADGANRPWVTVPAPSVEGARPGSINAALTTLEEPEAEALRAAYLGGLTYRDLAQRDGIPMVAVRSLLRRSLLRLKELVPA</sequence>
<dbReference type="EMBL" id="JAEPRQ010000001">
    <property type="protein sequence ID" value="MBK4214806.1"/>
    <property type="molecule type" value="Genomic_DNA"/>
</dbReference>